<name>A0A7W6R9B0_9HYPH</name>
<evidence type="ECO:0000313" key="6">
    <source>
        <dbReference type="Proteomes" id="UP000540909"/>
    </source>
</evidence>
<dbReference type="PROSITE" id="PS01124">
    <property type="entry name" value="HTH_ARAC_FAMILY_2"/>
    <property type="match status" value="1"/>
</dbReference>
<sequence length="339" mass="37395">MIHNAARTPRWAGSDFDGMLETFLGPAHFDASPAHGIEGFSWSADASSHGAVTVADLECKGGWNLLATPETPEWLTIYVPRQGLSGMTRRQITTIASPGQMLLGHSREADHFLARGALHRSQKLFLDWGHISHTFGQLFEAPLSGSLDLSPLVDGSTPSGHLIKNLVETIISGMLGDGVLLHSPIAMVNLTEALADLLIRLVPHRYSQRLEQTAFMPAPRHVRRAIDFMQANIAKPITITMIAQSANVSVRTLETGFRTFKDATPTGYLRTLRLRAARSDLLDRFNRQNIRDICLKWGFLHTGRFSALYASVYGENPRETLRRKSESLSSQSTAASRSL</sequence>
<dbReference type="SMART" id="SM00342">
    <property type="entry name" value="HTH_ARAC"/>
    <property type="match status" value="1"/>
</dbReference>
<dbReference type="GO" id="GO:0003700">
    <property type="term" value="F:DNA-binding transcription factor activity"/>
    <property type="evidence" value="ECO:0007669"/>
    <property type="project" value="InterPro"/>
</dbReference>
<gene>
    <name evidence="5" type="ORF">GGD57_005828</name>
</gene>
<dbReference type="PANTHER" id="PTHR46796">
    <property type="entry name" value="HTH-TYPE TRANSCRIPTIONAL ACTIVATOR RHAS-RELATED"/>
    <property type="match status" value="1"/>
</dbReference>
<evidence type="ECO:0000256" key="1">
    <source>
        <dbReference type="ARBA" id="ARBA00023015"/>
    </source>
</evidence>
<dbReference type="Gene3D" id="1.10.10.60">
    <property type="entry name" value="Homeodomain-like"/>
    <property type="match status" value="1"/>
</dbReference>
<dbReference type="GO" id="GO:0043565">
    <property type="term" value="F:sequence-specific DNA binding"/>
    <property type="evidence" value="ECO:0007669"/>
    <property type="project" value="InterPro"/>
</dbReference>
<dbReference type="SUPFAM" id="SSF46689">
    <property type="entry name" value="Homeodomain-like"/>
    <property type="match status" value="1"/>
</dbReference>
<evidence type="ECO:0000313" key="5">
    <source>
        <dbReference type="EMBL" id="MBB4239208.1"/>
    </source>
</evidence>
<dbReference type="InterPro" id="IPR050204">
    <property type="entry name" value="AraC_XylS_family_regulators"/>
</dbReference>
<dbReference type="InterPro" id="IPR009057">
    <property type="entry name" value="Homeodomain-like_sf"/>
</dbReference>
<protein>
    <submittedName>
        <fullName evidence="5">AraC-like DNA-binding protein</fullName>
    </submittedName>
</protein>
<dbReference type="InterPro" id="IPR018062">
    <property type="entry name" value="HTH_AraC-typ_CS"/>
</dbReference>
<evidence type="ECO:0000259" key="4">
    <source>
        <dbReference type="PROSITE" id="PS01124"/>
    </source>
</evidence>
<keyword evidence="2 5" id="KW-0238">DNA-binding</keyword>
<dbReference type="InterPro" id="IPR018060">
    <property type="entry name" value="HTH_AraC"/>
</dbReference>
<dbReference type="AlphaFoldDB" id="A0A7W6R9B0"/>
<evidence type="ECO:0000256" key="3">
    <source>
        <dbReference type="ARBA" id="ARBA00023163"/>
    </source>
</evidence>
<dbReference type="Pfam" id="PF12833">
    <property type="entry name" value="HTH_18"/>
    <property type="match status" value="1"/>
</dbReference>
<keyword evidence="3" id="KW-0804">Transcription</keyword>
<dbReference type="Proteomes" id="UP000540909">
    <property type="component" value="Unassembled WGS sequence"/>
</dbReference>
<evidence type="ECO:0000256" key="2">
    <source>
        <dbReference type="ARBA" id="ARBA00023125"/>
    </source>
</evidence>
<keyword evidence="1" id="KW-0805">Transcription regulation</keyword>
<comment type="caution">
    <text evidence="5">The sequence shown here is derived from an EMBL/GenBank/DDBJ whole genome shotgun (WGS) entry which is preliminary data.</text>
</comment>
<dbReference type="PROSITE" id="PS00041">
    <property type="entry name" value="HTH_ARAC_FAMILY_1"/>
    <property type="match status" value="1"/>
</dbReference>
<dbReference type="PANTHER" id="PTHR46796:SF12">
    <property type="entry name" value="HTH-TYPE DNA-BINDING TRANSCRIPTIONAL ACTIVATOR EUTR"/>
    <property type="match status" value="1"/>
</dbReference>
<dbReference type="RefSeq" id="WP_184473527.1">
    <property type="nucleotide sequence ID" value="NZ_JACIFY010000036.1"/>
</dbReference>
<organism evidence="5 6">
    <name type="scientific">Rhizobium esperanzae</name>
    <dbReference type="NCBI Taxonomy" id="1967781"/>
    <lineage>
        <taxon>Bacteria</taxon>
        <taxon>Pseudomonadati</taxon>
        <taxon>Pseudomonadota</taxon>
        <taxon>Alphaproteobacteria</taxon>
        <taxon>Hyphomicrobiales</taxon>
        <taxon>Rhizobiaceae</taxon>
        <taxon>Rhizobium/Agrobacterium group</taxon>
        <taxon>Rhizobium</taxon>
    </lineage>
</organism>
<reference evidence="5 6" key="1">
    <citation type="submission" date="2020-08" db="EMBL/GenBank/DDBJ databases">
        <title>Genomic Encyclopedia of Type Strains, Phase IV (KMG-V): Genome sequencing to study the core and pangenomes of soil and plant-associated prokaryotes.</title>
        <authorList>
            <person name="Whitman W."/>
        </authorList>
    </citation>
    <scope>NUCLEOTIDE SEQUENCE [LARGE SCALE GENOMIC DNA]</scope>
    <source>
        <strain evidence="5 6">SEMIA 4089</strain>
    </source>
</reference>
<accession>A0A7W6R9B0</accession>
<dbReference type="EMBL" id="JACIFY010000036">
    <property type="protein sequence ID" value="MBB4239208.1"/>
    <property type="molecule type" value="Genomic_DNA"/>
</dbReference>
<feature type="domain" description="HTH araC/xylS-type" evidence="4">
    <location>
        <begin position="223"/>
        <end position="323"/>
    </location>
</feature>
<proteinExistence type="predicted"/>